<name>A0A956NDA1_UNCEI</name>
<feature type="domain" description="Phosphoribulokinase/uridine kinase" evidence="19">
    <location>
        <begin position="6"/>
        <end position="191"/>
    </location>
</feature>
<keyword evidence="7 16" id="KW-0963">Cytoplasm</keyword>
<dbReference type="HAMAP" id="MF_00551">
    <property type="entry name" value="Uridine_kinase"/>
    <property type="match status" value="1"/>
</dbReference>
<evidence type="ECO:0000256" key="1">
    <source>
        <dbReference type="ARBA" id="ARBA00004496"/>
    </source>
</evidence>
<dbReference type="EMBL" id="JAGQHS010000071">
    <property type="protein sequence ID" value="MCA9756883.1"/>
    <property type="molecule type" value="Genomic_DNA"/>
</dbReference>
<keyword evidence="9 16" id="KW-0547">Nucleotide-binding</keyword>
<dbReference type="GO" id="GO:0005524">
    <property type="term" value="F:ATP binding"/>
    <property type="evidence" value="ECO:0007669"/>
    <property type="project" value="UniProtKB-UniRule"/>
</dbReference>
<evidence type="ECO:0000256" key="9">
    <source>
        <dbReference type="ARBA" id="ARBA00022741"/>
    </source>
</evidence>
<keyword evidence="10 16" id="KW-0418">Kinase</keyword>
<comment type="subcellular location">
    <subcellularLocation>
        <location evidence="1 16 17">Cytoplasm</location>
    </subcellularLocation>
</comment>
<dbReference type="Pfam" id="PF00485">
    <property type="entry name" value="PRK"/>
    <property type="match status" value="1"/>
</dbReference>
<keyword evidence="8 16" id="KW-0808">Transferase</keyword>
<evidence type="ECO:0000313" key="21">
    <source>
        <dbReference type="Proteomes" id="UP000739538"/>
    </source>
</evidence>
<evidence type="ECO:0000256" key="3">
    <source>
        <dbReference type="ARBA" id="ARBA00004784"/>
    </source>
</evidence>
<evidence type="ECO:0000256" key="17">
    <source>
        <dbReference type="RuleBase" id="RU003825"/>
    </source>
</evidence>
<evidence type="ECO:0000256" key="4">
    <source>
        <dbReference type="ARBA" id="ARBA00005408"/>
    </source>
</evidence>
<dbReference type="InterPro" id="IPR006083">
    <property type="entry name" value="PRK/URK"/>
</dbReference>
<dbReference type="EC" id="2.7.1.48" evidence="5 16"/>
<reference evidence="20" key="1">
    <citation type="submission" date="2020-04" db="EMBL/GenBank/DDBJ databases">
        <authorList>
            <person name="Zhang T."/>
        </authorList>
    </citation>
    <scope>NUCLEOTIDE SEQUENCE</scope>
    <source>
        <strain evidence="20">HKST-UBA02</strain>
    </source>
</reference>
<reference evidence="20" key="2">
    <citation type="journal article" date="2021" name="Microbiome">
        <title>Successional dynamics and alternative stable states in a saline activated sludge microbial community over 9 years.</title>
        <authorList>
            <person name="Wang Y."/>
            <person name="Ye J."/>
            <person name="Ju F."/>
            <person name="Liu L."/>
            <person name="Boyd J.A."/>
            <person name="Deng Y."/>
            <person name="Parks D.H."/>
            <person name="Jiang X."/>
            <person name="Yin X."/>
            <person name="Woodcroft B.J."/>
            <person name="Tyson G.W."/>
            <person name="Hugenholtz P."/>
            <person name="Polz M.F."/>
            <person name="Zhang T."/>
        </authorList>
    </citation>
    <scope>NUCLEOTIDE SEQUENCE</scope>
    <source>
        <strain evidence="20">HKST-UBA02</strain>
    </source>
</reference>
<comment type="pathway">
    <text evidence="3 16 17">Pyrimidine metabolism; CTP biosynthesis via salvage pathway; CTP from cytidine: step 1/3.</text>
</comment>
<feature type="binding site" evidence="16">
    <location>
        <begin position="11"/>
        <end position="18"/>
    </location>
    <ligand>
        <name>ATP</name>
        <dbReference type="ChEBI" id="CHEBI:30616"/>
    </ligand>
</feature>
<dbReference type="Proteomes" id="UP000739538">
    <property type="component" value="Unassembled WGS sequence"/>
</dbReference>
<evidence type="ECO:0000256" key="15">
    <source>
        <dbReference type="ARBA" id="ARBA00048909"/>
    </source>
</evidence>
<evidence type="ECO:0000256" key="10">
    <source>
        <dbReference type="ARBA" id="ARBA00022777"/>
    </source>
</evidence>
<organism evidence="20 21">
    <name type="scientific">Eiseniibacteriota bacterium</name>
    <dbReference type="NCBI Taxonomy" id="2212470"/>
    <lineage>
        <taxon>Bacteria</taxon>
        <taxon>Candidatus Eiseniibacteriota</taxon>
    </lineage>
</organism>
<dbReference type="InterPro" id="IPR000764">
    <property type="entry name" value="Uridine_kinase-like"/>
</dbReference>
<comment type="catalytic activity">
    <reaction evidence="14 17">
        <text>cytidine + ATP = CMP + ADP + H(+)</text>
        <dbReference type="Rhea" id="RHEA:24674"/>
        <dbReference type="ChEBI" id="CHEBI:15378"/>
        <dbReference type="ChEBI" id="CHEBI:17562"/>
        <dbReference type="ChEBI" id="CHEBI:30616"/>
        <dbReference type="ChEBI" id="CHEBI:60377"/>
        <dbReference type="ChEBI" id="CHEBI:456216"/>
        <dbReference type="EC" id="2.7.1.48"/>
    </reaction>
</comment>
<dbReference type="Gene3D" id="3.40.50.300">
    <property type="entry name" value="P-loop containing nucleotide triphosphate hydrolases"/>
    <property type="match status" value="1"/>
</dbReference>
<dbReference type="PRINTS" id="PR00988">
    <property type="entry name" value="URIDINKINASE"/>
</dbReference>
<evidence type="ECO:0000256" key="7">
    <source>
        <dbReference type="ARBA" id="ARBA00022490"/>
    </source>
</evidence>
<evidence type="ECO:0000256" key="8">
    <source>
        <dbReference type="ARBA" id="ARBA00022679"/>
    </source>
</evidence>
<keyword evidence="11 16" id="KW-0067">ATP-binding</keyword>
<evidence type="ECO:0000256" key="6">
    <source>
        <dbReference type="ARBA" id="ARBA00021478"/>
    </source>
</evidence>
<evidence type="ECO:0000256" key="16">
    <source>
        <dbReference type="HAMAP-Rule" id="MF_00551"/>
    </source>
</evidence>
<comment type="catalytic activity">
    <reaction evidence="15 16 17">
        <text>uridine + ATP = UMP + ADP + H(+)</text>
        <dbReference type="Rhea" id="RHEA:16825"/>
        <dbReference type="ChEBI" id="CHEBI:15378"/>
        <dbReference type="ChEBI" id="CHEBI:16704"/>
        <dbReference type="ChEBI" id="CHEBI:30616"/>
        <dbReference type="ChEBI" id="CHEBI:57865"/>
        <dbReference type="ChEBI" id="CHEBI:456216"/>
        <dbReference type="EC" id="2.7.1.48"/>
    </reaction>
</comment>
<evidence type="ECO:0000256" key="12">
    <source>
        <dbReference type="ARBA" id="ARBA00030641"/>
    </source>
</evidence>
<gene>
    <name evidence="16 20" type="primary">udk</name>
    <name evidence="20" type="ORF">KDA27_13850</name>
</gene>
<evidence type="ECO:0000259" key="19">
    <source>
        <dbReference type="Pfam" id="PF00485"/>
    </source>
</evidence>
<dbReference type="SUPFAM" id="SSF52540">
    <property type="entry name" value="P-loop containing nucleoside triphosphate hydrolases"/>
    <property type="match status" value="1"/>
</dbReference>
<evidence type="ECO:0000256" key="2">
    <source>
        <dbReference type="ARBA" id="ARBA00004690"/>
    </source>
</evidence>
<evidence type="ECO:0000256" key="18">
    <source>
        <dbReference type="SAM" id="MobiDB-lite"/>
    </source>
</evidence>
<dbReference type="GO" id="GO:0005737">
    <property type="term" value="C:cytoplasm"/>
    <property type="evidence" value="ECO:0007669"/>
    <property type="project" value="UniProtKB-SubCell"/>
</dbReference>
<protein>
    <recommendedName>
        <fullName evidence="6 16">Uridine kinase</fullName>
        <ecNumber evidence="5 16">2.7.1.48</ecNumber>
    </recommendedName>
    <alternativeName>
        <fullName evidence="12 16">Cytidine monophosphokinase</fullName>
    </alternativeName>
    <alternativeName>
        <fullName evidence="13 16">Uridine monophosphokinase</fullName>
    </alternativeName>
</protein>
<dbReference type="InterPro" id="IPR026008">
    <property type="entry name" value="Uridine_kinase"/>
</dbReference>
<dbReference type="GO" id="GO:0044206">
    <property type="term" value="P:UMP salvage"/>
    <property type="evidence" value="ECO:0007669"/>
    <property type="project" value="UniProtKB-UniRule"/>
</dbReference>
<proteinExistence type="inferred from homology"/>
<comment type="caution">
    <text evidence="20">The sequence shown here is derived from an EMBL/GenBank/DDBJ whole genome shotgun (WGS) entry which is preliminary data.</text>
</comment>
<dbReference type="NCBIfam" id="NF004018">
    <property type="entry name" value="PRK05480.1"/>
    <property type="match status" value="1"/>
</dbReference>
<dbReference type="InterPro" id="IPR027417">
    <property type="entry name" value="P-loop_NTPase"/>
</dbReference>
<feature type="compositionally biased region" description="Basic and acidic residues" evidence="18">
    <location>
        <begin position="223"/>
        <end position="233"/>
    </location>
</feature>
<feature type="region of interest" description="Disordered" evidence="18">
    <location>
        <begin position="213"/>
        <end position="233"/>
    </location>
</feature>
<evidence type="ECO:0000256" key="13">
    <source>
        <dbReference type="ARBA" id="ARBA00031452"/>
    </source>
</evidence>
<evidence type="ECO:0000313" key="20">
    <source>
        <dbReference type="EMBL" id="MCA9756883.1"/>
    </source>
</evidence>
<dbReference type="PANTHER" id="PTHR10285">
    <property type="entry name" value="URIDINE KINASE"/>
    <property type="match status" value="1"/>
</dbReference>
<dbReference type="NCBIfam" id="TIGR00235">
    <property type="entry name" value="udk"/>
    <property type="match status" value="1"/>
</dbReference>
<evidence type="ECO:0000256" key="5">
    <source>
        <dbReference type="ARBA" id="ARBA00012137"/>
    </source>
</evidence>
<accession>A0A956NDA1</accession>
<comment type="similarity">
    <text evidence="4 16 17">Belongs to the uridine kinase family.</text>
</comment>
<dbReference type="GO" id="GO:0004849">
    <property type="term" value="F:uridine kinase activity"/>
    <property type="evidence" value="ECO:0007669"/>
    <property type="project" value="UniProtKB-UniRule"/>
</dbReference>
<dbReference type="GO" id="GO:0044211">
    <property type="term" value="P:CTP salvage"/>
    <property type="evidence" value="ECO:0007669"/>
    <property type="project" value="UniProtKB-UniRule"/>
</dbReference>
<dbReference type="AlphaFoldDB" id="A0A956NDA1"/>
<sequence>MPKRVVIGIAGGTASGKTLVASRIREAIGVADVAFLKMDAYYKDLRGLSAEERARQNFDHPDAFDVPLLVRHLEALLAGRGIDEPIYDFTNHARKAETRRVESGAVIVVEGILVLFERALRELMDIKIYVQTDPDVRLIRRIRRDVQDRGRTVQSVLDQYERSVRPMHEQFIEPSKRYADVIIPEGGNNRVAVDLLTTKIAAVLALTELGKAQASPARQDAGGSEKRESLDVG</sequence>
<evidence type="ECO:0000256" key="11">
    <source>
        <dbReference type="ARBA" id="ARBA00022840"/>
    </source>
</evidence>
<dbReference type="CDD" id="cd02023">
    <property type="entry name" value="UMPK"/>
    <property type="match status" value="1"/>
</dbReference>
<comment type="pathway">
    <text evidence="2 16 17">Pyrimidine metabolism; UMP biosynthesis via salvage pathway; UMP from uridine: step 1/1.</text>
</comment>
<evidence type="ECO:0000256" key="14">
    <source>
        <dbReference type="ARBA" id="ARBA00047436"/>
    </source>
</evidence>